<dbReference type="InterPro" id="IPR040066">
    <property type="entry name" value="WDR31"/>
</dbReference>
<gene>
    <name evidence="4" type="ORF">JD844_004543</name>
</gene>
<dbReference type="EMBL" id="JAIPUX010005291">
    <property type="protein sequence ID" value="KAH0615361.1"/>
    <property type="molecule type" value="Genomic_DNA"/>
</dbReference>
<dbReference type="PRINTS" id="PR00320">
    <property type="entry name" value="GPROTEINBRPT"/>
</dbReference>
<feature type="repeat" description="WD" evidence="3">
    <location>
        <begin position="14"/>
        <end position="55"/>
    </location>
</feature>
<keyword evidence="5" id="KW-1185">Reference proteome</keyword>
<dbReference type="InterPro" id="IPR020472">
    <property type="entry name" value="WD40_PAC1"/>
</dbReference>
<proteinExistence type="predicted"/>
<dbReference type="InterPro" id="IPR019775">
    <property type="entry name" value="WD40_repeat_CS"/>
</dbReference>
<accession>A0ABQ7SDE8</accession>
<dbReference type="SUPFAM" id="SSF50978">
    <property type="entry name" value="WD40 repeat-like"/>
    <property type="match status" value="1"/>
</dbReference>
<dbReference type="PANTHER" id="PTHR19869:SF1">
    <property type="entry name" value="WD REPEAT-CONTAINING PROTEIN 31"/>
    <property type="match status" value="1"/>
</dbReference>
<comment type="caution">
    <text evidence="4">The sequence shown here is derived from an EMBL/GenBank/DDBJ whole genome shotgun (WGS) entry which is preliminary data.</text>
</comment>
<dbReference type="Pfam" id="PF00400">
    <property type="entry name" value="WD40"/>
    <property type="match status" value="4"/>
</dbReference>
<dbReference type="InterPro" id="IPR015943">
    <property type="entry name" value="WD40/YVTN_repeat-like_dom_sf"/>
</dbReference>
<dbReference type="Gene3D" id="2.130.10.10">
    <property type="entry name" value="YVTN repeat-like/Quinoprotein amine dehydrogenase"/>
    <property type="match status" value="2"/>
</dbReference>
<reference evidence="4 5" key="1">
    <citation type="journal article" date="2022" name="Gigascience">
        <title>A chromosome-level genome assembly and annotation of the desert horned lizard, Phrynosoma platyrhinos, provides insight into chromosomal rearrangements among reptiles.</title>
        <authorList>
            <person name="Koochekian N."/>
            <person name="Ascanio A."/>
            <person name="Farleigh K."/>
            <person name="Card D.C."/>
            <person name="Schield D.R."/>
            <person name="Castoe T.A."/>
            <person name="Jezkova T."/>
        </authorList>
    </citation>
    <scope>NUCLEOTIDE SEQUENCE [LARGE SCALE GENOMIC DNA]</scope>
    <source>
        <strain evidence="4">NK-2021</strain>
    </source>
</reference>
<dbReference type="PANTHER" id="PTHR19869">
    <property type="entry name" value="SPERMATID WD-REPEAT PROTEIN"/>
    <property type="match status" value="1"/>
</dbReference>
<sequence>MWGLYGADSAAKCFSGHDLVVTGLAVSPVFHQLCTGSRDNCVCTWDIETGVCLHRAFISRNLVTHLCWVPGEPYIIQTSEDKTIRLWDTRSLQVAHACPPQQHIQTACDVSPDGRYCLSGSHGFGGEGGEATLWDLRHLRGRVREFWGHSQTTASCIFLPQGLTSFPIVATSSHDGTVKVWSQQTGACVSTAYLDGAGPLVSLAACGKATLLCASTNSGIHLLSVHSANGLGLQQVTTF</sequence>
<feature type="repeat" description="WD" evidence="3">
    <location>
        <begin position="146"/>
        <end position="191"/>
    </location>
</feature>
<evidence type="ECO:0000313" key="4">
    <source>
        <dbReference type="EMBL" id="KAH0615361.1"/>
    </source>
</evidence>
<evidence type="ECO:0000256" key="1">
    <source>
        <dbReference type="ARBA" id="ARBA00022574"/>
    </source>
</evidence>
<dbReference type="InterPro" id="IPR001680">
    <property type="entry name" value="WD40_rpt"/>
</dbReference>
<evidence type="ECO:0000256" key="3">
    <source>
        <dbReference type="PROSITE-ProRule" id="PRU00221"/>
    </source>
</evidence>
<organism evidence="4 5">
    <name type="scientific">Phrynosoma platyrhinos</name>
    <name type="common">Desert horned lizard</name>
    <dbReference type="NCBI Taxonomy" id="52577"/>
    <lineage>
        <taxon>Eukaryota</taxon>
        <taxon>Metazoa</taxon>
        <taxon>Chordata</taxon>
        <taxon>Craniata</taxon>
        <taxon>Vertebrata</taxon>
        <taxon>Euteleostomi</taxon>
        <taxon>Lepidosauria</taxon>
        <taxon>Squamata</taxon>
        <taxon>Bifurcata</taxon>
        <taxon>Unidentata</taxon>
        <taxon>Episquamata</taxon>
        <taxon>Toxicofera</taxon>
        <taxon>Iguania</taxon>
        <taxon>Phrynosomatidae</taxon>
        <taxon>Phrynosomatinae</taxon>
        <taxon>Phrynosoma</taxon>
    </lineage>
</organism>
<evidence type="ECO:0000313" key="5">
    <source>
        <dbReference type="Proteomes" id="UP000826234"/>
    </source>
</evidence>
<protein>
    <recommendedName>
        <fullName evidence="6">WD repeat-containing protein 31</fullName>
    </recommendedName>
</protein>
<keyword evidence="2" id="KW-0677">Repeat</keyword>
<evidence type="ECO:0000256" key="2">
    <source>
        <dbReference type="ARBA" id="ARBA00022737"/>
    </source>
</evidence>
<feature type="repeat" description="WD" evidence="3">
    <location>
        <begin position="63"/>
        <end position="97"/>
    </location>
</feature>
<dbReference type="PROSITE" id="PS50082">
    <property type="entry name" value="WD_REPEATS_2"/>
    <property type="match status" value="3"/>
</dbReference>
<evidence type="ECO:0008006" key="6">
    <source>
        <dbReference type="Google" id="ProtNLM"/>
    </source>
</evidence>
<dbReference type="SMART" id="SM00320">
    <property type="entry name" value="WD40"/>
    <property type="match status" value="4"/>
</dbReference>
<dbReference type="PROSITE" id="PS50294">
    <property type="entry name" value="WD_REPEATS_REGION"/>
    <property type="match status" value="1"/>
</dbReference>
<dbReference type="InterPro" id="IPR036322">
    <property type="entry name" value="WD40_repeat_dom_sf"/>
</dbReference>
<keyword evidence="1 3" id="KW-0853">WD repeat</keyword>
<name>A0ABQ7SDE8_PHRPL</name>
<dbReference type="Proteomes" id="UP000826234">
    <property type="component" value="Unassembled WGS sequence"/>
</dbReference>
<dbReference type="PROSITE" id="PS00678">
    <property type="entry name" value="WD_REPEATS_1"/>
    <property type="match status" value="1"/>
</dbReference>